<dbReference type="GO" id="GO:0008374">
    <property type="term" value="F:O-acyltransferase activity"/>
    <property type="evidence" value="ECO:0007669"/>
    <property type="project" value="InterPro"/>
</dbReference>
<feature type="transmembrane region" description="Helical" evidence="1">
    <location>
        <begin position="404"/>
        <end position="423"/>
    </location>
</feature>
<dbReference type="AlphaFoldDB" id="A0A6I8TTA4"/>
<organism evidence="3 4">
    <name type="scientific">Aedes aegypti</name>
    <name type="common">Yellowfever mosquito</name>
    <name type="synonym">Culex aegypti</name>
    <dbReference type="NCBI Taxonomy" id="7159"/>
    <lineage>
        <taxon>Eukaryota</taxon>
        <taxon>Metazoa</taxon>
        <taxon>Ecdysozoa</taxon>
        <taxon>Arthropoda</taxon>
        <taxon>Hexapoda</taxon>
        <taxon>Insecta</taxon>
        <taxon>Pterygota</taxon>
        <taxon>Neoptera</taxon>
        <taxon>Endopterygota</taxon>
        <taxon>Diptera</taxon>
        <taxon>Nematocera</taxon>
        <taxon>Culicoidea</taxon>
        <taxon>Culicidae</taxon>
        <taxon>Culicinae</taxon>
        <taxon>Aedini</taxon>
        <taxon>Aedes</taxon>
        <taxon>Stegomyia</taxon>
    </lineage>
</organism>
<evidence type="ECO:0000313" key="3">
    <source>
        <dbReference type="EnsemblMetazoa" id="AAEL025740-PB"/>
    </source>
</evidence>
<dbReference type="InParanoid" id="A0A6I8TTA4"/>
<accession>A0A6I8TTA4</accession>
<reference evidence="3 4" key="1">
    <citation type="submission" date="2017-06" db="EMBL/GenBank/DDBJ databases">
        <title>Aedes aegypti genome working group (AGWG) sequencing and assembly.</title>
        <authorList>
            <consortium name="Aedes aegypti Genome Working Group (AGWG)"/>
            <person name="Matthews B.J."/>
        </authorList>
    </citation>
    <scope>NUCLEOTIDE SEQUENCE [LARGE SCALE GENOMIC DNA]</scope>
    <source>
        <strain evidence="3 4">LVP_AGWG</strain>
    </source>
</reference>
<feature type="transmembrane region" description="Helical" evidence="1">
    <location>
        <begin position="364"/>
        <end position="384"/>
    </location>
</feature>
<dbReference type="Proteomes" id="UP000008820">
    <property type="component" value="Chromosome 2"/>
</dbReference>
<gene>
    <name evidence="3" type="primary">110676540</name>
</gene>
<dbReference type="Pfam" id="PF06974">
    <property type="entry name" value="WS_DGAT_C"/>
    <property type="match status" value="1"/>
</dbReference>
<dbReference type="EnsemblMetazoa" id="AAEL025740-RB">
    <property type="protein sequence ID" value="AAEL025740-PB"/>
    <property type="gene ID" value="AAEL025740"/>
</dbReference>
<sequence>MVVGGGMCASVKSAVKTLLFFVLFCTLLPAFVISYATVSTTRKLWIAFLANRYPYLKFARTNNIRSLVDTSRNPGVFHILLQVEGVLDIHAIRAKITDHVLARRDHYGRPCFSRLKFPLISCWGQYAFVKKTKDFNIDNHIILAPSLHRGRPLTEANLQDYVSDIISKYMPPEIPPWQIFCIPMAYGGTASGSAECDASAPYYYLLYRIHHLLLEEQQNLRISDLLLIDRRIENEKRISDCDSIFANLLERPVYLPRIWNDIGATISNKWNEFIYQHDPLESPDIEKKHIAGVQQLVSVVLIAVVTVVSDFSKGFSKVPGNPLMKIDYLKSLIDREIQRRNLNLRTIWNAIMMSIDPINVVKELIFLFWKVGATLTLMLPWYVFQEMEAVRIYILMKKIKRITLIGFALEYLPVCFGAFLEYWKGVKLFYSAPKLVFEELFEHKPNTEHYLQNVSLCGRKVVSWSERVRSTELQATRSDQPAAQRTGFLRSTARNKPLSDIEVLLGVMSKSLKALCQEGDGKIPSMIQISGRCMLEDYLFGLTNYQTGNSGFVSLNLPIAVENNQQLLQNIRSSIAQIRRQQVMLNFLTIAQLKHDFLTDGLPLVVMKLLMNYLSRRFAVTVTEVIENRNVGQYRNLLGHGIKDIIYFRPPQSNTSVSITVQKFNDEIRFACMTDSQINPKHLALTAGFRKHLQDFQQL</sequence>
<dbReference type="InterPro" id="IPR009721">
    <property type="entry name" value="O-acyltransferase_WSD1_C"/>
</dbReference>
<evidence type="ECO:0000259" key="2">
    <source>
        <dbReference type="Pfam" id="PF06974"/>
    </source>
</evidence>
<proteinExistence type="predicted"/>
<dbReference type="OrthoDB" id="8196708at2759"/>
<protein>
    <recommendedName>
        <fullName evidence="2">O-acyltransferase WSD1 C-terminal domain-containing protein</fullName>
    </recommendedName>
</protein>
<feature type="domain" description="O-acyltransferase WSD1 C-terminal" evidence="2">
    <location>
        <begin position="551"/>
        <end position="695"/>
    </location>
</feature>
<dbReference type="InterPro" id="IPR045034">
    <property type="entry name" value="O-acyltransferase_WSD1-like"/>
</dbReference>
<name>A0A6I8TTA4_AEDAE</name>
<dbReference type="GO" id="GO:0019432">
    <property type="term" value="P:triglyceride biosynthetic process"/>
    <property type="evidence" value="ECO:0007669"/>
    <property type="project" value="TreeGrafter"/>
</dbReference>
<keyword evidence="1" id="KW-0472">Membrane</keyword>
<keyword evidence="1" id="KW-0812">Transmembrane</keyword>
<dbReference type="FunCoup" id="A0A6I8TTA4">
    <property type="interactions" value="16"/>
</dbReference>
<evidence type="ECO:0000313" key="4">
    <source>
        <dbReference type="Proteomes" id="UP000008820"/>
    </source>
</evidence>
<dbReference type="EnsemblMetazoa" id="AAEL025740-RA">
    <property type="protein sequence ID" value="AAEL025740-PA"/>
    <property type="gene ID" value="AAEL025740"/>
</dbReference>
<dbReference type="PANTHER" id="PTHR31650:SF23">
    <property type="entry name" value="GH11223P"/>
    <property type="match status" value="1"/>
</dbReference>
<dbReference type="GO" id="GO:0005886">
    <property type="term" value="C:plasma membrane"/>
    <property type="evidence" value="ECO:0007669"/>
    <property type="project" value="TreeGrafter"/>
</dbReference>
<reference evidence="3" key="2">
    <citation type="submission" date="2020-05" db="UniProtKB">
        <authorList>
            <consortium name="EnsemblMetazoa"/>
        </authorList>
    </citation>
    <scope>IDENTIFICATION</scope>
    <source>
        <strain evidence="3">LVP_AGWG</strain>
    </source>
</reference>
<dbReference type="PANTHER" id="PTHR31650">
    <property type="entry name" value="O-ACYLTRANSFERASE (WSD1-LIKE) FAMILY PROTEIN"/>
    <property type="match status" value="1"/>
</dbReference>
<keyword evidence="4" id="KW-1185">Reference proteome</keyword>
<evidence type="ECO:0000256" key="1">
    <source>
        <dbReference type="SAM" id="Phobius"/>
    </source>
</evidence>
<keyword evidence="1" id="KW-1133">Transmembrane helix</keyword>